<evidence type="ECO:0000256" key="1">
    <source>
        <dbReference type="SAM" id="MobiDB-lite"/>
    </source>
</evidence>
<proteinExistence type="predicted"/>
<dbReference type="RefSeq" id="XP_042998679.1">
    <property type="nucleotide sequence ID" value="XM_043142745.1"/>
</dbReference>
<dbReference type="Proteomes" id="UP000027002">
    <property type="component" value="Chromosome 4"/>
</dbReference>
<feature type="region of interest" description="Disordered" evidence="1">
    <location>
        <begin position="213"/>
        <end position="240"/>
    </location>
</feature>
<feature type="region of interest" description="Disordered" evidence="1">
    <location>
        <begin position="304"/>
        <end position="371"/>
    </location>
</feature>
<feature type="region of interest" description="Disordered" evidence="1">
    <location>
        <begin position="421"/>
        <end position="457"/>
    </location>
</feature>
<feature type="region of interest" description="Disordered" evidence="1">
    <location>
        <begin position="526"/>
        <end position="554"/>
    </location>
</feature>
<evidence type="ECO:0000313" key="3">
    <source>
        <dbReference type="Proteomes" id="UP000027002"/>
    </source>
</evidence>
<evidence type="ECO:0000313" key="2">
    <source>
        <dbReference type="EMBL" id="QUC21006.1"/>
    </source>
</evidence>
<protein>
    <recommendedName>
        <fullName evidence="4">NADH dehydrogenase (Ubiquinone)-like protein</fullName>
    </recommendedName>
</protein>
<evidence type="ECO:0008006" key="4">
    <source>
        <dbReference type="Google" id="ProtNLM"/>
    </source>
</evidence>
<gene>
    <name evidence="2" type="ORF">UV8b_05247</name>
</gene>
<dbReference type="GeneID" id="66066025"/>
<name>A0A8E5MIR1_USTVR</name>
<accession>A0A8E5MIR1</accession>
<dbReference type="EMBL" id="CP072756">
    <property type="protein sequence ID" value="QUC21006.1"/>
    <property type="molecule type" value="Genomic_DNA"/>
</dbReference>
<keyword evidence="3" id="KW-1185">Reference proteome</keyword>
<feature type="compositionally biased region" description="Polar residues" evidence="1">
    <location>
        <begin position="432"/>
        <end position="457"/>
    </location>
</feature>
<organism evidence="2 3">
    <name type="scientific">Ustilaginoidea virens</name>
    <name type="common">Rice false smut fungus</name>
    <name type="synonym">Villosiclava virens</name>
    <dbReference type="NCBI Taxonomy" id="1159556"/>
    <lineage>
        <taxon>Eukaryota</taxon>
        <taxon>Fungi</taxon>
        <taxon>Dikarya</taxon>
        <taxon>Ascomycota</taxon>
        <taxon>Pezizomycotina</taxon>
        <taxon>Sordariomycetes</taxon>
        <taxon>Hypocreomycetidae</taxon>
        <taxon>Hypocreales</taxon>
        <taxon>Clavicipitaceae</taxon>
        <taxon>Ustilaginoidea</taxon>
    </lineage>
</organism>
<dbReference type="OrthoDB" id="5417628at2759"/>
<reference evidence="2" key="1">
    <citation type="submission" date="2020-03" db="EMBL/GenBank/DDBJ databases">
        <title>A mixture of massive structural variations and highly conserved coding sequences in Ustilaginoidea virens genome.</title>
        <authorList>
            <person name="Zhang K."/>
            <person name="Zhao Z."/>
            <person name="Zhang Z."/>
            <person name="Li Y."/>
            <person name="Hsiang T."/>
            <person name="Sun W."/>
        </authorList>
    </citation>
    <scope>NUCLEOTIDE SEQUENCE</scope>
    <source>
        <strain evidence="2">UV-8b</strain>
    </source>
</reference>
<dbReference type="AlphaFoldDB" id="A0A8E5MIR1"/>
<dbReference type="KEGG" id="uvi:66066025"/>
<sequence length="554" mass="60989">MRYEDWDILLFPRDCKVPFREFKVACHVVHDPESPQLGSTFGLPALCCFVPSLAAGSPFQVSIHSWNTPCVSQYAKSYSQFPEEVKFQARLFIDGRMVASAILDTDSTWPHIIAHSWTFSKMTDFEPLKFPCFRQELLQQNWWLPADELGRIKIVLSEGFPRNSVTTPFERIKNIVAFSFQHAPLEILEASSIAWPNPAMWCRAPLPSCMEVPVQHPDDSDSHAHSPRRRGGGPGKGGNGFLQGYLSNPAVLADSRRLATHPIFGLIPYQNFNPTDCLGDASSYSEWLTGMGMGMAENQPQAAAAHGAFASRSARRSSTDTSMPDYVPVENGNPVAEQQQYSARLPQDDDKQGSHAKVRTNTPTTATTSSLGNCDRDAIGFPVMRYDSPFPSDLATKLTHSLLNQSTPINMLQTNFTAPSLDVKSRKETRSLAHSASSCLTPTPSQQQPHQDMRRASQQMYVPCGSSIPLGNVGCDAPVQTAGSQDVCSTGKSGAETVDDGARMALDKGNKRTRNFTPASVRAIDEEDEPRRASPRVRLTSFAEDDIIEHHATT</sequence>